<feature type="region of interest" description="Disordered" evidence="6">
    <location>
        <begin position="244"/>
        <end position="274"/>
    </location>
</feature>
<dbReference type="Gene3D" id="3.30.1370.120">
    <property type="match status" value="5"/>
</dbReference>
<dbReference type="Pfam" id="PF00263">
    <property type="entry name" value="Secretin"/>
    <property type="match status" value="1"/>
</dbReference>
<keyword evidence="3" id="KW-0472">Membrane</keyword>
<gene>
    <name evidence="9" type="primary">pulD</name>
    <name evidence="9" type="ORF">Pla22_20420</name>
</gene>
<dbReference type="InterPro" id="IPR001775">
    <property type="entry name" value="GspD/PilQ"/>
</dbReference>
<dbReference type="Proteomes" id="UP000316598">
    <property type="component" value="Unassembled WGS sequence"/>
</dbReference>
<keyword evidence="2" id="KW-0732">Signal</keyword>
<sequence>MVHQRHVVLGILVISVWMIPDLASAQSPASAAQIQKIQVPPQEASEIATRMGLLYRDVSGVQISSDSRNGQLIVMAPPSLHAKIADDVRTWMQSDARKRAASNQSDDYVHLLRNITAAQFETQFKQITSAPPAVTRSRSGEQAVFRLSSGMLIGSTVQVDRQVGTVTVIASVSKMEGWKKLIAMMDASVSKPNETTSLLRLHNAEPAPIQRAIRLITEMNQRNRRAESNVKRSPFQNAVFQQDAAGGQAEPDNGNRDAGQPADGETPEGGAGLIGDTQIEFVPELGTIIIKGAERDVQRVMEVIKQIEAQSEVTKPDVEVVQLQHADSNAVATLLSQLYEDVLAARQGSVSITSLDEPNALLLIGRTEAIKSLLELIQKIDQPIADENRLRVFRLQHASALDAEQTIRDFFTDRPGEGDDIRPGLGTRVRILADYRTNSLIISASPRDLSEVEKLINNLDVQEIASQSQIKVFQLNNALAEDLAPVIQDAINGEGEGDDTNQTAPSTTLSIVTLDPNGSNILDSGILSGAVVTADTGANAIVVRAPTASMALIGELIRQLDRAPGIDSLVKVFTIENGDALQLTTALQDLFGQDASTAGTSVGAGNLAGLPSSTAGADSSLVPLRFSTDQRTNSIVASGSAEDLEVVESILLRLDSQGFAERITEVIWLRHQAAADVAAALQAYVQQRTQTVNTIQQFQQGLGPFDLPDRDLIVVAEPVTNSVLLSVAPRLYEDVRRLIDRLDRRPPMVMIKVVLAEVALGDTFEVGGEVGLQDALVYDRGIAADSFGPAPSVPGFNYNGSSPSFTTTNPGNGYRSGNVAGRGVSNFGVGTTNSALGYGGLVLSAASDSVSLLLRTLQEANRLQVLSRPHVMTVDNTEAAVQVGRQVARIRDVTQNVQGSLVSTEDIQVGLILRIRPRVGADGLIVMDVDAERSQRDQNNGTPIPAGDGTVVIVDDIVTTNAQSTVAAFSGQTVVFGGLIQKTRSNFSRRVPIIADIPIIGNLFKYDQETEDRSELLIFLTPMLVTGEEDLEYVKQVESSRMSWCLADVVEMHGDVGLSGGYGLWGPATGGTIYPDMQPTVDDIIIHDDYSVDSYSVDPQTMQSYPQGTYPQGTYPQGSYPQGMPSIPGGSYYPEVAPSIQSPPYQAPTMDLPAPNAPVVPALPIEPSEVRVPSQQFSPQASNSVQQPSAVLDSIKLSEPNLQVSWQDMIGASSDATSLPSYALPATSTATKPSRMPTSTSK</sequence>
<comment type="similarity">
    <text evidence="4">Belongs to the bacterial secretin family.</text>
</comment>
<dbReference type="GO" id="GO:0015627">
    <property type="term" value="C:type II protein secretion system complex"/>
    <property type="evidence" value="ECO:0007669"/>
    <property type="project" value="TreeGrafter"/>
</dbReference>
<evidence type="ECO:0000259" key="8">
    <source>
        <dbReference type="Pfam" id="PF03958"/>
    </source>
</evidence>
<keyword evidence="5" id="KW-0813">Transport</keyword>
<dbReference type="AlphaFoldDB" id="A0A5C5WWS1"/>
<evidence type="ECO:0000259" key="7">
    <source>
        <dbReference type="Pfam" id="PF00263"/>
    </source>
</evidence>
<keyword evidence="10" id="KW-1185">Reference proteome</keyword>
<evidence type="ECO:0000256" key="6">
    <source>
        <dbReference type="SAM" id="MobiDB-lite"/>
    </source>
</evidence>
<feature type="domain" description="Type II/III secretion system secretin-like" evidence="7">
    <location>
        <begin position="857"/>
        <end position="1025"/>
    </location>
</feature>
<feature type="domain" description="NolW-like" evidence="8">
    <location>
        <begin position="471"/>
        <end position="564"/>
    </location>
</feature>
<dbReference type="InterPro" id="IPR038591">
    <property type="entry name" value="NolW-like_sf"/>
</dbReference>
<feature type="domain" description="NolW-like" evidence="8">
    <location>
        <begin position="570"/>
        <end position="657"/>
    </location>
</feature>
<dbReference type="InterPro" id="IPR004846">
    <property type="entry name" value="T2SS/T3SS_dom"/>
</dbReference>
<evidence type="ECO:0000313" key="10">
    <source>
        <dbReference type="Proteomes" id="UP000316598"/>
    </source>
</evidence>
<organism evidence="9 10">
    <name type="scientific">Rubripirellula amarantea</name>
    <dbReference type="NCBI Taxonomy" id="2527999"/>
    <lineage>
        <taxon>Bacteria</taxon>
        <taxon>Pseudomonadati</taxon>
        <taxon>Planctomycetota</taxon>
        <taxon>Planctomycetia</taxon>
        <taxon>Pirellulales</taxon>
        <taxon>Pirellulaceae</taxon>
        <taxon>Rubripirellula</taxon>
    </lineage>
</organism>
<comment type="caution">
    <text evidence="9">The sequence shown here is derived from an EMBL/GenBank/DDBJ whole genome shotgun (WGS) entry which is preliminary data.</text>
</comment>
<dbReference type="InterPro" id="IPR050810">
    <property type="entry name" value="Bact_Secretion_Sys_Channel"/>
</dbReference>
<evidence type="ECO:0000256" key="3">
    <source>
        <dbReference type="ARBA" id="ARBA00023136"/>
    </source>
</evidence>
<evidence type="ECO:0000256" key="4">
    <source>
        <dbReference type="RuleBase" id="RU004003"/>
    </source>
</evidence>
<dbReference type="GO" id="GO:0009306">
    <property type="term" value="P:protein secretion"/>
    <property type="evidence" value="ECO:0007669"/>
    <property type="project" value="InterPro"/>
</dbReference>
<evidence type="ECO:0000256" key="5">
    <source>
        <dbReference type="RuleBase" id="RU004004"/>
    </source>
</evidence>
<feature type="domain" description="NolW-like" evidence="8">
    <location>
        <begin position="318"/>
        <end position="384"/>
    </location>
</feature>
<feature type="domain" description="NolW-like" evidence="8">
    <location>
        <begin position="391"/>
        <end position="462"/>
    </location>
</feature>
<dbReference type="RefSeq" id="WP_242631906.1">
    <property type="nucleotide sequence ID" value="NZ_SJPI01000001.1"/>
</dbReference>
<dbReference type="InterPro" id="IPR005644">
    <property type="entry name" value="NolW-like"/>
</dbReference>
<evidence type="ECO:0000313" key="9">
    <source>
        <dbReference type="EMBL" id="TWT54395.1"/>
    </source>
</evidence>
<feature type="domain" description="NolW-like" evidence="8">
    <location>
        <begin position="664"/>
        <end position="747"/>
    </location>
</feature>
<dbReference type="PANTHER" id="PTHR30332:SF24">
    <property type="entry name" value="SECRETIN GSPD-RELATED"/>
    <property type="match status" value="1"/>
</dbReference>
<evidence type="ECO:0000256" key="2">
    <source>
        <dbReference type="ARBA" id="ARBA00022729"/>
    </source>
</evidence>
<accession>A0A5C5WWS1</accession>
<feature type="region of interest" description="Disordered" evidence="6">
    <location>
        <begin position="1215"/>
        <end position="1242"/>
    </location>
</feature>
<dbReference type="PRINTS" id="PR00811">
    <property type="entry name" value="BCTERIALGSPD"/>
</dbReference>
<dbReference type="Pfam" id="PF03958">
    <property type="entry name" value="Secretin_N"/>
    <property type="match status" value="5"/>
</dbReference>
<comment type="subcellular location">
    <subcellularLocation>
        <location evidence="5">Cell outer membrane</location>
    </subcellularLocation>
    <subcellularLocation>
        <location evidence="1">Membrane</location>
    </subcellularLocation>
</comment>
<dbReference type="PANTHER" id="PTHR30332">
    <property type="entry name" value="PROBABLE GENERAL SECRETION PATHWAY PROTEIN D"/>
    <property type="match status" value="1"/>
</dbReference>
<dbReference type="GO" id="GO:0009279">
    <property type="term" value="C:cell outer membrane"/>
    <property type="evidence" value="ECO:0007669"/>
    <property type="project" value="UniProtKB-SubCell"/>
</dbReference>
<proteinExistence type="inferred from homology"/>
<reference evidence="9 10" key="1">
    <citation type="submission" date="2019-02" db="EMBL/GenBank/DDBJ databases">
        <title>Deep-cultivation of Planctomycetes and their phenomic and genomic characterization uncovers novel biology.</title>
        <authorList>
            <person name="Wiegand S."/>
            <person name="Jogler M."/>
            <person name="Boedeker C."/>
            <person name="Pinto D."/>
            <person name="Vollmers J."/>
            <person name="Rivas-Marin E."/>
            <person name="Kohn T."/>
            <person name="Peeters S.H."/>
            <person name="Heuer A."/>
            <person name="Rast P."/>
            <person name="Oberbeckmann S."/>
            <person name="Bunk B."/>
            <person name="Jeske O."/>
            <person name="Meyerdierks A."/>
            <person name="Storesund J.E."/>
            <person name="Kallscheuer N."/>
            <person name="Luecker S."/>
            <person name="Lage O.M."/>
            <person name="Pohl T."/>
            <person name="Merkel B.J."/>
            <person name="Hornburger P."/>
            <person name="Mueller R.-W."/>
            <person name="Bruemmer F."/>
            <person name="Labrenz M."/>
            <person name="Spormann A.M."/>
            <person name="Op Den Camp H."/>
            <person name="Overmann J."/>
            <person name="Amann R."/>
            <person name="Jetten M.S.M."/>
            <person name="Mascher T."/>
            <person name="Medema M.H."/>
            <person name="Devos D.P."/>
            <person name="Kaster A.-K."/>
            <person name="Ovreas L."/>
            <person name="Rohde M."/>
            <person name="Galperin M.Y."/>
            <person name="Jogler C."/>
        </authorList>
    </citation>
    <scope>NUCLEOTIDE SEQUENCE [LARGE SCALE GENOMIC DNA]</scope>
    <source>
        <strain evidence="9 10">Pla22</strain>
    </source>
</reference>
<protein>
    <submittedName>
        <fullName evidence="9">Type II secretion system protein D</fullName>
    </submittedName>
</protein>
<name>A0A5C5WWS1_9BACT</name>
<evidence type="ECO:0000256" key="1">
    <source>
        <dbReference type="ARBA" id="ARBA00004370"/>
    </source>
</evidence>
<dbReference type="EMBL" id="SJPI01000001">
    <property type="protein sequence ID" value="TWT54395.1"/>
    <property type="molecule type" value="Genomic_DNA"/>
</dbReference>